<sequence>MDYGLYINNDLENTLKDPFFCKDAYFVTRNIPSMANVISSGGFYYTFTSDFDFNSLKNLSTHNNIKYVQLLGFPGESYPLVPLSILLGSNSENMYPVIFIGYNVQTPNSFIEFTGYSFYKRILFYNTLNFHINGEFPFSKLPNGLLQLFVLLFLLL</sequence>
<dbReference type="InParanoid" id="F1A0A7"/>
<keyword evidence="2" id="KW-1185">Reference proteome</keyword>
<dbReference type="KEGG" id="dpp:DICPUDRAFT_83683"/>
<reference evidence="2" key="1">
    <citation type="journal article" date="2011" name="Genome Biol.">
        <title>Comparative genomics of the social amoebae Dictyostelium discoideum and Dictyostelium purpureum.</title>
        <authorList>
            <consortium name="US DOE Joint Genome Institute (JGI-PGF)"/>
            <person name="Sucgang R."/>
            <person name="Kuo A."/>
            <person name="Tian X."/>
            <person name="Salerno W."/>
            <person name="Parikh A."/>
            <person name="Feasley C.L."/>
            <person name="Dalin E."/>
            <person name="Tu H."/>
            <person name="Huang E."/>
            <person name="Barry K."/>
            <person name="Lindquist E."/>
            <person name="Shapiro H."/>
            <person name="Bruce D."/>
            <person name="Schmutz J."/>
            <person name="Salamov A."/>
            <person name="Fey P."/>
            <person name="Gaudet P."/>
            <person name="Anjard C."/>
            <person name="Babu M.M."/>
            <person name="Basu S."/>
            <person name="Bushmanova Y."/>
            <person name="van der Wel H."/>
            <person name="Katoh-Kurasawa M."/>
            <person name="Dinh C."/>
            <person name="Coutinho P.M."/>
            <person name="Saito T."/>
            <person name="Elias M."/>
            <person name="Schaap P."/>
            <person name="Kay R.R."/>
            <person name="Henrissat B."/>
            <person name="Eichinger L."/>
            <person name="Rivero F."/>
            <person name="Putnam N.H."/>
            <person name="West C.M."/>
            <person name="Loomis W.F."/>
            <person name="Chisholm R.L."/>
            <person name="Shaulsky G."/>
            <person name="Strassmann J.E."/>
            <person name="Queller D.C."/>
            <person name="Kuspa A."/>
            <person name="Grigoriev I.V."/>
        </authorList>
    </citation>
    <scope>NUCLEOTIDE SEQUENCE [LARGE SCALE GENOMIC DNA]</scope>
    <source>
        <strain evidence="2">QSDP1</strain>
    </source>
</reference>
<dbReference type="RefSeq" id="XP_003293100.1">
    <property type="nucleotide sequence ID" value="XM_003293052.1"/>
</dbReference>
<organism evidence="1 2">
    <name type="scientific">Dictyostelium purpureum</name>
    <name type="common">Slime mold</name>
    <dbReference type="NCBI Taxonomy" id="5786"/>
    <lineage>
        <taxon>Eukaryota</taxon>
        <taxon>Amoebozoa</taxon>
        <taxon>Evosea</taxon>
        <taxon>Eumycetozoa</taxon>
        <taxon>Dictyostelia</taxon>
        <taxon>Dictyosteliales</taxon>
        <taxon>Dictyosteliaceae</taxon>
        <taxon>Dictyostelium</taxon>
    </lineage>
</organism>
<gene>
    <name evidence="1" type="ORF">DICPUDRAFT_83683</name>
</gene>
<evidence type="ECO:0000313" key="2">
    <source>
        <dbReference type="Proteomes" id="UP000001064"/>
    </source>
</evidence>
<dbReference type="VEuPathDB" id="AmoebaDB:DICPUDRAFT_83683"/>
<protein>
    <submittedName>
        <fullName evidence="1">Uncharacterized protein</fullName>
    </submittedName>
</protein>
<dbReference type="AlphaFoldDB" id="F1A0A7"/>
<name>F1A0A7_DICPU</name>
<dbReference type="GeneID" id="10510647"/>
<accession>F1A0A7</accession>
<dbReference type="Proteomes" id="UP000001064">
    <property type="component" value="Unassembled WGS sequence"/>
</dbReference>
<dbReference type="EMBL" id="GL871334">
    <property type="protein sequence ID" value="EGC30380.1"/>
    <property type="molecule type" value="Genomic_DNA"/>
</dbReference>
<evidence type="ECO:0000313" key="1">
    <source>
        <dbReference type="EMBL" id="EGC30380.1"/>
    </source>
</evidence>
<proteinExistence type="predicted"/>